<dbReference type="InterPro" id="IPR015526">
    <property type="entry name" value="Frizzled/SFRP"/>
</dbReference>
<dbReference type="Ensembl" id="ENSTNIT00000003689.1">
    <property type="protein sequence ID" value="ENSTNIP00000002779.1"/>
    <property type="gene ID" value="ENSTNIG00000000802.1"/>
</dbReference>
<accession>H3C3G0</accession>
<dbReference type="Gene3D" id="1.10.238.10">
    <property type="entry name" value="EF-hand"/>
    <property type="match status" value="1"/>
</dbReference>
<dbReference type="GO" id="GO:0005886">
    <property type="term" value="C:plasma membrane"/>
    <property type="evidence" value="ECO:0007669"/>
    <property type="project" value="TreeGrafter"/>
</dbReference>
<protein>
    <recommendedName>
        <fullName evidence="4">FZ domain-containing protein</fullName>
    </recommendedName>
</protein>
<dbReference type="GO" id="GO:0042813">
    <property type="term" value="F:Wnt receptor activity"/>
    <property type="evidence" value="ECO:0007669"/>
    <property type="project" value="TreeGrafter"/>
</dbReference>
<dbReference type="STRING" id="99883.ENSTNIP00000002779"/>
<organism evidence="5 6">
    <name type="scientific">Tetraodon nigroviridis</name>
    <name type="common">Spotted green pufferfish</name>
    <name type="synonym">Chelonodon nigroviridis</name>
    <dbReference type="NCBI Taxonomy" id="99883"/>
    <lineage>
        <taxon>Eukaryota</taxon>
        <taxon>Metazoa</taxon>
        <taxon>Chordata</taxon>
        <taxon>Craniata</taxon>
        <taxon>Vertebrata</taxon>
        <taxon>Euteleostomi</taxon>
        <taxon>Actinopterygii</taxon>
        <taxon>Neopterygii</taxon>
        <taxon>Teleostei</taxon>
        <taxon>Neoteleostei</taxon>
        <taxon>Acanthomorphata</taxon>
        <taxon>Eupercaria</taxon>
        <taxon>Tetraodontiformes</taxon>
        <taxon>Tetradontoidea</taxon>
        <taxon>Tetraodontidae</taxon>
        <taxon>Tetraodon</taxon>
    </lineage>
</organism>
<evidence type="ECO:0000256" key="2">
    <source>
        <dbReference type="ARBA" id="ARBA00023157"/>
    </source>
</evidence>
<comment type="caution">
    <text evidence="3">Lacks conserved residue(s) required for the propagation of feature annotation.</text>
</comment>
<keyword evidence="6" id="KW-1185">Reference proteome</keyword>
<dbReference type="Pfam" id="PF01392">
    <property type="entry name" value="Fz"/>
    <property type="match status" value="1"/>
</dbReference>
<dbReference type="Proteomes" id="UP000007303">
    <property type="component" value="Unassembled WGS sequence"/>
</dbReference>
<dbReference type="OMA" id="WPDELRC"/>
<dbReference type="GO" id="GO:0017147">
    <property type="term" value="F:Wnt-protein binding"/>
    <property type="evidence" value="ECO:0007669"/>
    <property type="project" value="TreeGrafter"/>
</dbReference>
<dbReference type="GO" id="GO:0035567">
    <property type="term" value="P:non-canonical Wnt signaling pathway"/>
    <property type="evidence" value="ECO:0007669"/>
    <property type="project" value="TreeGrafter"/>
</dbReference>
<sequence length="270" mass="30373">MCEPITIPVCQGLSYSQTITPNLLGHTSQREAMMKMSFFNAIVKTVCSEDIRLFLCMVYAPPCKEGGMQRPCRALCERSKRGCEGLMASYGLSWPDELRCDSFPEDTCATEDSRPRMLNAEGLLARLNAGGYSVHGKSLSLETARLLLTLMDADKSGDLDETEVFKLEHFVSTVRTEYVESYESGVPPLVTQKQLKKAISDREFDLDDETFRALWNEFQTGVGIEYDPFVAVLAKLLVLRARFQEHLQNLPCDCQVASFSLKQFMKSAIF</sequence>
<proteinExistence type="predicted"/>
<dbReference type="SUPFAM" id="SSF63501">
    <property type="entry name" value="Frizzled cysteine-rich domain"/>
    <property type="match status" value="1"/>
</dbReference>
<evidence type="ECO:0000313" key="6">
    <source>
        <dbReference type="Proteomes" id="UP000007303"/>
    </source>
</evidence>
<dbReference type="HOGENOM" id="CLU_090019_0_0_1"/>
<dbReference type="SMART" id="SM00063">
    <property type="entry name" value="FRI"/>
    <property type="match status" value="1"/>
</dbReference>
<dbReference type="AlphaFoldDB" id="H3C3G0"/>
<feature type="domain" description="FZ" evidence="4">
    <location>
        <begin position="1"/>
        <end position="111"/>
    </location>
</feature>
<evidence type="ECO:0000259" key="4">
    <source>
        <dbReference type="PROSITE" id="PS50038"/>
    </source>
</evidence>
<dbReference type="InterPro" id="IPR036790">
    <property type="entry name" value="Frizzled_dom_sf"/>
</dbReference>
<evidence type="ECO:0000313" key="5">
    <source>
        <dbReference type="Ensembl" id="ENSTNIP00000002779.1"/>
    </source>
</evidence>
<dbReference type="InterPro" id="IPR011992">
    <property type="entry name" value="EF-hand-dom_pair"/>
</dbReference>
<dbReference type="PANTHER" id="PTHR11309:SF47">
    <property type="entry name" value="FRIZZLED"/>
    <property type="match status" value="1"/>
</dbReference>
<dbReference type="PROSITE" id="PS50038">
    <property type="entry name" value="FZ"/>
    <property type="match status" value="1"/>
</dbReference>
<dbReference type="GO" id="GO:0060070">
    <property type="term" value="P:canonical Wnt signaling pathway"/>
    <property type="evidence" value="ECO:0007669"/>
    <property type="project" value="TreeGrafter"/>
</dbReference>
<reference evidence="5" key="2">
    <citation type="submission" date="2025-08" db="UniProtKB">
        <authorList>
            <consortium name="Ensembl"/>
        </authorList>
    </citation>
    <scope>IDENTIFICATION</scope>
</reference>
<reference evidence="5" key="3">
    <citation type="submission" date="2025-09" db="UniProtKB">
        <authorList>
            <consortium name="Ensembl"/>
        </authorList>
    </citation>
    <scope>IDENTIFICATION</scope>
</reference>
<dbReference type="SUPFAM" id="SSF47473">
    <property type="entry name" value="EF-hand"/>
    <property type="match status" value="1"/>
</dbReference>
<evidence type="ECO:0000256" key="1">
    <source>
        <dbReference type="ARBA" id="ARBA00022473"/>
    </source>
</evidence>
<dbReference type="InParanoid" id="H3C3G0"/>
<evidence type="ECO:0000256" key="3">
    <source>
        <dbReference type="PROSITE-ProRule" id="PRU00090"/>
    </source>
</evidence>
<dbReference type="InterPro" id="IPR020067">
    <property type="entry name" value="Frizzled_dom"/>
</dbReference>
<feature type="disulfide bond" evidence="3">
    <location>
        <begin position="10"/>
        <end position="56"/>
    </location>
</feature>
<dbReference type="GeneTree" id="ENSGT00940000166686"/>
<reference evidence="6" key="1">
    <citation type="journal article" date="2004" name="Nature">
        <title>Genome duplication in the teleost fish Tetraodon nigroviridis reveals the early vertebrate proto-karyotype.</title>
        <authorList>
            <person name="Jaillon O."/>
            <person name="Aury J.-M."/>
            <person name="Brunet F."/>
            <person name="Petit J.-L."/>
            <person name="Stange-Thomann N."/>
            <person name="Mauceli E."/>
            <person name="Bouneau L."/>
            <person name="Fischer C."/>
            <person name="Ozouf-Costaz C."/>
            <person name="Bernot A."/>
            <person name="Nicaud S."/>
            <person name="Jaffe D."/>
            <person name="Fisher S."/>
            <person name="Lutfalla G."/>
            <person name="Dossat C."/>
            <person name="Segurens B."/>
            <person name="Dasilva C."/>
            <person name="Salanoubat M."/>
            <person name="Levy M."/>
            <person name="Boudet N."/>
            <person name="Castellano S."/>
            <person name="Anthouard V."/>
            <person name="Jubin C."/>
            <person name="Castelli V."/>
            <person name="Katinka M."/>
            <person name="Vacherie B."/>
            <person name="Biemont C."/>
            <person name="Skalli Z."/>
            <person name="Cattolico L."/>
            <person name="Poulain J."/>
            <person name="De Berardinis V."/>
            <person name="Cruaud C."/>
            <person name="Duprat S."/>
            <person name="Brottier P."/>
            <person name="Coutanceau J.-P."/>
            <person name="Gouzy J."/>
            <person name="Parra G."/>
            <person name="Lardier G."/>
            <person name="Chapple C."/>
            <person name="McKernan K.J."/>
            <person name="McEwan P."/>
            <person name="Bosak S."/>
            <person name="Kellis M."/>
            <person name="Volff J.-N."/>
            <person name="Guigo R."/>
            <person name="Zody M.C."/>
            <person name="Mesirov J."/>
            <person name="Lindblad-Toh K."/>
            <person name="Birren B."/>
            <person name="Nusbaum C."/>
            <person name="Kahn D."/>
            <person name="Robinson-Rechavi M."/>
            <person name="Laudet V."/>
            <person name="Schachter V."/>
            <person name="Quetier F."/>
            <person name="Saurin W."/>
            <person name="Scarpelli C."/>
            <person name="Wincker P."/>
            <person name="Lander E.S."/>
            <person name="Weissenbach J."/>
            <person name="Roest Crollius H."/>
        </authorList>
    </citation>
    <scope>NUCLEOTIDE SEQUENCE [LARGE SCALE GENOMIC DNA]</scope>
</reference>
<dbReference type="Gene3D" id="1.10.2000.10">
    <property type="entry name" value="Frizzled cysteine-rich domain"/>
    <property type="match status" value="1"/>
</dbReference>
<keyword evidence="2 3" id="KW-1015">Disulfide bond</keyword>
<feature type="disulfide bond" evidence="3">
    <location>
        <begin position="76"/>
        <end position="100"/>
    </location>
</feature>
<name>H3C3G0_TETNG</name>
<feature type="disulfide bond" evidence="3">
    <location>
        <begin position="2"/>
        <end position="63"/>
    </location>
</feature>
<dbReference type="PANTHER" id="PTHR11309">
    <property type="entry name" value="FRIZZLED"/>
    <property type="match status" value="1"/>
</dbReference>
<keyword evidence="1" id="KW-0217">Developmental protein</keyword>